<comment type="caution">
    <text evidence="2">The sequence shown here is derived from an EMBL/GenBank/DDBJ whole genome shotgun (WGS) entry which is preliminary data.</text>
</comment>
<name>A0A829H3S8_LACPA</name>
<reference evidence="2 3" key="1">
    <citation type="journal article" date="2013" name="PLoS ONE">
        <title>Lactobacillus paracasei comparative genomics: towards species pan-genome definition and exploitation of diversity.</title>
        <authorList>
            <person name="Smokvina T."/>
            <person name="Wels M."/>
            <person name="Polka J."/>
            <person name="Chervaux C."/>
            <person name="Brisse S."/>
            <person name="Boekhorst J."/>
            <person name="van Hylckama Vlieg J.E."/>
            <person name="Siezen R.J."/>
        </authorList>
    </citation>
    <scope>NUCLEOTIDE SEQUENCE [LARGE SCALE GENOMIC DNA]</scope>
    <source>
        <strain evidence="2 3">Lpp41</strain>
    </source>
</reference>
<accession>A0A829H3S8</accession>
<dbReference type="EMBL" id="ANKE01000820">
    <property type="protein sequence ID" value="EPC69652.1"/>
    <property type="molecule type" value="Genomic_DNA"/>
</dbReference>
<protein>
    <submittedName>
        <fullName evidence="2">Uncharacterized protein</fullName>
    </submittedName>
</protein>
<dbReference type="AlphaFoldDB" id="A0A829H3S8"/>
<dbReference type="Gene3D" id="1.10.1220.10">
    <property type="entry name" value="Met repressor-like"/>
    <property type="match status" value="1"/>
</dbReference>
<gene>
    <name evidence="2" type="ORF">Lpp41_16925</name>
</gene>
<feature type="compositionally biased region" description="Basic and acidic residues" evidence="1">
    <location>
        <begin position="34"/>
        <end position="48"/>
    </location>
</feature>
<sequence>MANRKRVSISEKNIPNPATYDSLFKNEGSTQRIENADKKEERESSKDVQKKLHRFEDIKAYYLNFDRKKQISTYMPRALQIKLKSKAAAENMTLSQFLLNLILSQGLTDQEIKEAYQYEIDHPEINK</sequence>
<feature type="region of interest" description="Disordered" evidence="1">
    <location>
        <begin position="1"/>
        <end position="48"/>
    </location>
</feature>
<proteinExistence type="predicted"/>
<evidence type="ECO:0000313" key="3">
    <source>
        <dbReference type="Proteomes" id="UP000014244"/>
    </source>
</evidence>
<evidence type="ECO:0000313" key="2">
    <source>
        <dbReference type="EMBL" id="EPC69652.1"/>
    </source>
</evidence>
<dbReference type="GO" id="GO:0006355">
    <property type="term" value="P:regulation of DNA-templated transcription"/>
    <property type="evidence" value="ECO:0007669"/>
    <property type="project" value="InterPro"/>
</dbReference>
<evidence type="ECO:0000256" key="1">
    <source>
        <dbReference type="SAM" id="MobiDB-lite"/>
    </source>
</evidence>
<dbReference type="InterPro" id="IPR013321">
    <property type="entry name" value="Arc_rbn_hlx_hlx"/>
</dbReference>
<dbReference type="Proteomes" id="UP000014244">
    <property type="component" value="Unassembled WGS sequence"/>
</dbReference>
<organism evidence="2 3">
    <name type="scientific">Lacticaseibacillus paracasei subsp. paracasei Lpp41</name>
    <dbReference type="NCBI Taxonomy" id="1256208"/>
    <lineage>
        <taxon>Bacteria</taxon>
        <taxon>Bacillati</taxon>
        <taxon>Bacillota</taxon>
        <taxon>Bacilli</taxon>
        <taxon>Lactobacillales</taxon>
        <taxon>Lactobacillaceae</taxon>
        <taxon>Lacticaseibacillus</taxon>
    </lineage>
</organism>